<dbReference type="InterPro" id="IPR050099">
    <property type="entry name" value="SIS_GmhA/DiaA_subfam"/>
</dbReference>
<reference evidence="2 3" key="1">
    <citation type="submission" date="2020-08" db="EMBL/GenBank/DDBJ databases">
        <title>Genome sequencing of Purple Non-Sulfur Bacteria from various extreme environments.</title>
        <authorList>
            <person name="Mayer M."/>
        </authorList>
    </citation>
    <scope>NUCLEOTIDE SEQUENCE [LARGE SCALE GENOMIC DNA]</scope>
    <source>
        <strain evidence="2 3">JA135</strain>
    </source>
</reference>
<dbReference type="SUPFAM" id="SSF53697">
    <property type="entry name" value="SIS domain"/>
    <property type="match status" value="1"/>
</dbReference>
<dbReference type="GO" id="GO:0016853">
    <property type="term" value="F:isomerase activity"/>
    <property type="evidence" value="ECO:0007669"/>
    <property type="project" value="UniProtKB-KW"/>
</dbReference>
<dbReference type="RefSeq" id="WP_184435049.1">
    <property type="nucleotide sequence ID" value="NZ_JACIGI010000015.1"/>
</dbReference>
<dbReference type="Pfam" id="PF13580">
    <property type="entry name" value="SIS_2"/>
    <property type="match status" value="1"/>
</dbReference>
<organism evidence="2 3">
    <name type="scientific">Roseospira goensis</name>
    <dbReference type="NCBI Taxonomy" id="391922"/>
    <lineage>
        <taxon>Bacteria</taxon>
        <taxon>Pseudomonadati</taxon>
        <taxon>Pseudomonadota</taxon>
        <taxon>Alphaproteobacteria</taxon>
        <taxon>Rhodospirillales</taxon>
        <taxon>Rhodospirillaceae</taxon>
        <taxon>Roseospira</taxon>
    </lineage>
</organism>
<sequence length="195" mass="19732">MDAPTAAPVSLTAYLTDSTAVLARTRDAGLDAAMDQAVDRIVTALADGRPVLVCGNGGSMADALHIAGELTARFLLERRGLPVIALGANPSTLTAWSNDVGYAGHLAREVEAYGQAGGVLLAISTSGSSANVVAAAARARALGLSVIGLTGEQGGALAPLCDVLLAAPSGFTPLIQQAHQALYHYLCLRVEAALT</sequence>
<name>A0A7W6S069_9PROT</name>
<proteinExistence type="predicted"/>
<dbReference type="EC" id="5.3.1.28" evidence="2"/>
<comment type="caution">
    <text evidence="2">The sequence shown here is derived from an EMBL/GenBank/DDBJ whole genome shotgun (WGS) entry which is preliminary data.</text>
</comment>
<dbReference type="InterPro" id="IPR035461">
    <property type="entry name" value="GmhA/DiaA"/>
</dbReference>
<gene>
    <name evidence="2" type="ORF">GGD88_002041</name>
</gene>
<protein>
    <submittedName>
        <fullName evidence="2">D-sedoheptulose 7-phosphate isomerase</fullName>
        <ecNumber evidence="2">5.3.1.28</ecNumber>
    </submittedName>
</protein>
<dbReference type="GO" id="GO:1901135">
    <property type="term" value="P:carbohydrate derivative metabolic process"/>
    <property type="evidence" value="ECO:0007669"/>
    <property type="project" value="InterPro"/>
</dbReference>
<dbReference type="InterPro" id="IPR046348">
    <property type="entry name" value="SIS_dom_sf"/>
</dbReference>
<accession>A0A7W6S069</accession>
<feature type="domain" description="SIS" evidence="1">
    <location>
        <begin position="41"/>
        <end position="195"/>
    </location>
</feature>
<dbReference type="GO" id="GO:0097367">
    <property type="term" value="F:carbohydrate derivative binding"/>
    <property type="evidence" value="ECO:0007669"/>
    <property type="project" value="InterPro"/>
</dbReference>
<evidence type="ECO:0000313" key="3">
    <source>
        <dbReference type="Proteomes" id="UP000555728"/>
    </source>
</evidence>
<keyword evidence="2" id="KW-0413">Isomerase</keyword>
<evidence type="ECO:0000313" key="2">
    <source>
        <dbReference type="EMBL" id="MBB4286312.1"/>
    </source>
</evidence>
<dbReference type="Proteomes" id="UP000555728">
    <property type="component" value="Unassembled WGS sequence"/>
</dbReference>
<dbReference type="Gene3D" id="3.40.50.10490">
    <property type="entry name" value="Glucose-6-phosphate isomerase like protein, domain 1"/>
    <property type="match status" value="1"/>
</dbReference>
<dbReference type="InterPro" id="IPR001347">
    <property type="entry name" value="SIS_dom"/>
</dbReference>
<dbReference type="PROSITE" id="PS51464">
    <property type="entry name" value="SIS"/>
    <property type="match status" value="1"/>
</dbReference>
<dbReference type="EMBL" id="JACIGI010000015">
    <property type="protein sequence ID" value="MBB4286312.1"/>
    <property type="molecule type" value="Genomic_DNA"/>
</dbReference>
<dbReference type="CDD" id="cd05006">
    <property type="entry name" value="SIS_GmhA"/>
    <property type="match status" value="1"/>
</dbReference>
<evidence type="ECO:0000259" key="1">
    <source>
        <dbReference type="PROSITE" id="PS51464"/>
    </source>
</evidence>
<keyword evidence="3" id="KW-1185">Reference proteome</keyword>
<dbReference type="AlphaFoldDB" id="A0A7W6S069"/>
<dbReference type="PANTHER" id="PTHR30390">
    <property type="entry name" value="SEDOHEPTULOSE 7-PHOSPHATE ISOMERASE / DNAA INITIATOR-ASSOCIATING FACTOR FOR REPLICATION INITIATION"/>
    <property type="match status" value="1"/>
</dbReference>